<evidence type="ECO:0000256" key="2">
    <source>
        <dbReference type="ARBA" id="ARBA00010271"/>
    </source>
</evidence>
<dbReference type="Proteomes" id="UP000593560">
    <property type="component" value="Unassembled WGS sequence"/>
</dbReference>
<proteinExistence type="inferred from homology"/>
<evidence type="ECO:0000313" key="7">
    <source>
        <dbReference type="EMBL" id="MBA0800562.1"/>
    </source>
</evidence>
<dbReference type="InterPro" id="IPR004263">
    <property type="entry name" value="Exostosin"/>
</dbReference>
<keyword evidence="5" id="KW-0333">Golgi apparatus</keyword>
<comment type="similarity">
    <text evidence="2">Belongs to the glycosyltransferase 47 family.</text>
</comment>
<dbReference type="AlphaFoldDB" id="A0A7J9GSM3"/>
<name>A0A7J9GSM3_9ROSI</name>
<organism evidence="7 8">
    <name type="scientific">Gossypium harknessii</name>
    <dbReference type="NCBI Taxonomy" id="34285"/>
    <lineage>
        <taxon>Eukaryota</taxon>
        <taxon>Viridiplantae</taxon>
        <taxon>Streptophyta</taxon>
        <taxon>Embryophyta</taxon>
        <taxon>Tracheophyta</taxon>
        <taxon>Spermatophyta</taxon>
        <taxon>Magnoliopsida</taxon>
        <taxon>eudicotyledons</taxon>
        <taxon>Gunneridae</taxon>
        <taxon>Pentapetalae</taxon>
        <taxon>rosids</taxon>
        <taxon>malvids</taxon>
        <taxon>Malvales</taxon>
        <taxon>Malvaceae</taxon>
        <taxon>Malvoideae</taxon>
        <taxon>Gossypium</taxon>
    </lineage>
</organism>
<dbReference type="Pfam" id="PF03016">
    <property type="entry name" value="Exostosin_GT47"/>
    <property type="match status" value="1"/>
</dbReference>
<evidence type="ECO:0000256" key="4">
    <source>
        <dbReference type="ARBA" id="ARBA00022968"/>
    </source>
</evidence>
<accession>A0A7J9GSM3</accession>
<dbReference type="GO" id="GO:0000139">
    <property type="term" value="C:Golgi membrane"/>
    <property type="evidence" value="ECO:0007669"/>
    <property type="project" value="UniProtKB-SubCell"/>
</dbReference>
<dbReference type="GO" id="GO:0016757">
    <property type="term" value="F:glycosyltransferase activity"/>
    <property type="evidence" value="ECO:0007669"/>
    <property type="project" value="UniProtKB-KW"/>
</dbReference>
<comment type="caution">
    <text evidence="7">The sequence shown here is derived from an EMBL/GenBank/DDBJ whole genome shotgun (WGS) entry which is preliminary data.</text>
</comment>
<keyword evidence="4" id="KW-0812">Transmembrane</keyword>
<gene>
    <name evidence="7" type="ORF">Gohar_010988</name>
</gene>
<evidence type="ECO:0000256" key="3">
    <source>
        <dbReference type="ARBA" id="ARBA00022676"/>
    </source>
</evidence>
<keyword evidence="3" id="KW-0808">Transferase</keyword>
<keyword evidence="3" id="KW-0328">Glycosyltransferase</keyword>
<keyword evidence="8" id="KW-1185">Reference proteome</keyword>
<keyword evidence="4" id="KW-0735">Signal-anchor</keyword>
<protein>
    <recommendedName>
        <fullName evidence="6">Exostosin GT47 domain-containing protein</fullName>
    </recommendedName>
</protein>
<comment type="subcellular location">
    <subcellularLocation>
        <location evidence="1">Golgi apparatus membrane</location>
        <topology evidence="1">Single-pass type II membrane protein</topology>
    </subcellularLocation>
</comment>
<dbReference type="EMBL" id="JABFAD010000006">
    <property type="protein sequence ID" value="MBA0800562.1"/>
    <property type="molecule type" value="Genomic_DNA"/>
</dbReference>
<reference evidence="7 8" key="1">
    <citation type="journal article" date="2019" name="Genome Biol. Evol.">
        <title>Insights into the evolution of the New World diploid cottons (Gossypium, subgenus Houzingenia) based on genome sequencing.</title>
        <authorList>
            <person name="Grover C.E."/>
            <person name="Arick M.A. 2nd"/>
            <person name="Thrash A."/>
            <person name="Conover J.L."/>
            <person name="Sanders W.S."/>
            <person name="Peterson D.G."/>
            <person name="Frelichowski J.E."/>
            <person name="Scheffler J.A."/>
            <person name="Scheffler B.E."/>
            <person name="Wendel J.F."/>
        </authorList>
    </citation>
    <scope>NUCLEOTIDE SEQUENCE [LARGE SCALE GENOMIC DNA]</scope>
    <source>
        <strain evidence="7">0</strain>
        <tissue evidence="7">Leaf</tissue>
    </source>
</reference>
<evidence type="ECO:0000313" key="8">
    <source>
        <dbReference type="Proteomes" id="UP000593560"/>
    </source>
</evidence>
<feature type="domain" description="Exostosin GT47" evidence="6">
    <location>
        <begin position="52"/>
        <end position="404"/>
    </location>
</feature>
<dbReference type="InterPro" id="IPR040911">
    <property type="entry name" value="Exostosin_GT47"/>
</dbReference>
<dbReference type="OrthoDB" id="1924787at2759"/>
<evidence type="ECO:0000259" key="6">
    <source>
        <dbReference type="Pfam" id="PF03016"/>
    </source>
</evidence>
<evidence type="ECO:0000256" key="5">
    <source>
        <dbReference type="ARBA" id="ARBA00023034"/>
    </source>
</evidence>
<dbReference type="PANTHER" id="PTHR11062:SF268">
    <property type="entry name" value="FAMILY PROTEIN, PUTATIVE, EXPRESSED-RELATED"/>
    <property type="match status" value="1"/>
</dbReference>
<evidence type="ECO:0000256" key="1">
    <source>
        <dbReference type="ARBA" id="ARBA00004323"/>
    </source>
</evidence>
<dbReference type="PANTHER" id="PTHR11062">
    <property type="entry name" value="EXOSTOSIN HEPARAN SULFATE GLYCOSYLTRANSFERASE -RELATED"/>
    <property type="match status" value="1"/>
</dbReference>
<feature type="non-terminal residue" evidence="7">
    <location>
        <position position="1"/>
    </location>
</feature>
<sequence>CYNGWYGTDCSIPSVVSPIGEWPKWLKPAHLDIPSNEVTGRLVNLNAAVEKKRPLIYVYDLPPEFNSLLLEGRHFKFECVNRIYDERNATLWTEQLYGSQMAMYESILASPHRTLNGEEADFFFVPVLDACIITRADDAPHLSLENHTGLRSSLTLEFYKKAYEHIIEKYPYWNRSAGKDHIWSFSWDEGACYAPKEIWNSMMLVHWGNTNSKHNHSTTAYWADNWDKIPSDRRGNHSCFDPAKDLVLPAWKRPDVTSLSAKLWSRPRENRKTLFYFNGNLGPAYTSGRPEATYSMGIRQKLADEFGSTPNKEGKLGKQYAEDVVVTPLRSENYHEDIANSTFCAVLPGDGWSGRMEDSILQGCIPVVIQDGIFLPYENMLNYESFAVRIREDEIPNLIKILRNINETEIEFKLTNVQKIWQRFLYRDSILLEAERQQTGFGRVEDWAVEFLQQSDDDVFTTFLQ</sequence>
<feature type="non-terminal residue" evidence="7">
    <location>
        <position position="465"/>
    </location>
</feature>